<dbReference type="AlphaFoldDB" id="A0AA38M7C0"/>
<accession>A0AA38M7C0</accession>
<proteinExistence type="predicted"/>
<organism evidence="2 3">
    <name type="scientific">Zophobas morio</name>
    <dbReference type="NCBI Taxonomy" id="2755281"/>
    <lineage>
        <taxon>Eukaryota</taxon>
        <taxon>Metazoa</taxon>
        <taxon>Ecdysozoa</taxon>
        <taxon>Arthropoda</taxon>
        <taxon>Hexapoda</taxon>
        <taxon>Insecta</taxon>
        <taxon>Pterygota</taxon>
        <taxon>Neoptera</taxon>
        <taxon>Endopterygota</taxon>
        <taxon>Coleoptera</taxon>
        <taxon>Polyphaga</taxon>
        <taxon>Cucujiformia</taxon>
        <taxon>Tenebrionidae</taxon>
        <taxon>Zophobas</taxon>
    </lineage>
</organism>
<dbReference type="Proteomes" id="UP001168821">
    <property type="component" value="Unassembled WGS sequence"/>
</dbReference>
<evidence type="ECO:0000313" key="2">
    <source>
        <dbReference type="EMBL" id="KAJ3646071.1"/>
    </source>
</evidence>
<comment type="caution">
    <text evidence="2">The sequence shown here is derived from an EMBL/GenBank/DDBJ whole genome shotgun (WGS) entry which is preliminary data.</text>
</comment>
<protein>
    <submittedName>
        <fullName evidence="2">Uncharacterized protein</fullName>
    </submittedName>
</protein>
<reference evidence="2" key="1">
    <citation type="journal article" date="2023" name="G3 (Bethesda)">
        <title>Whole genome assemblies of Zophobas morio and Tenebrio molitor.</title>
        <authorList>
            <person name="Kaur S."/>
            <person name="Stinson S.A."/>
            <person name="diCenzo G.C."/>
        </authorList>
    </citation>
    <scope>NUCLEOTIDE SEQUENCE</scope>
    <source>
        <strain evidence="2">QUZm001</strain>
    </source>
</reference>
<gene>
    <name evidence="2" type="ORF">Zmor_023682</name>
</gene>
<evidence type="ECO:0000256" key="1">
    <source>
        <dbReference type="SAM" id="MobiDB-lite"/>
    </source>
</evidence>
<evidence type="ECO:0000313" key="3">
    <source>
        <dbReference type="Proteomes" id="UP001168821"/>
    </source>
</evidence>
<feature type="region of interest" description="Disordered" evidence="1">
    <location>
        <begin position="62"/>
        <end position="102"/>
    </location>
</feature>
<sequence length="102" mass="11174">MPEHGISQSPCINIDYRVGTRLRSLAENVDLGGIIKIARRNATQDGTYLPETPTSGAMEVFKVDPGTSKDNQSNMKGYLPKGKDPSGRRAVLKKNRPEEESS</sequence>
<dbReference type="EMBL" id="JALNTZ010000007">
    <property type="protein sequence ID" value="KAJ3646071.1"/>
    <property type="molecule type" value="Genomic_DNA"/>
</dbReference>
<keyword evidence="3" id="KW-1185">Reference proteome</keyword>
<name>A0AA38M7C0_9CUCU</name>